<accession>A0A8E2RXD3</accession>
<feature type="region of interest" description="Disordered" evidence="1">
    <location>
        <begin position="63"/>
        <end position="90"/>
    </location>
</feature>
<dbReference type="EMBL" id="PVFZ01000028">
    <property type="protein sequence ID" value="PRF25306.1"/>
    <property type="molecule type" value="Genomic_DNA"/>
</dbReference>
<evidence type="ECO:0000256" key="1">
    <source>
        <dbReference type="SAM" id="MobiDB-lite"/>
    </source>
</evidence>
<name>A0A8E2RXD3_9BURK</name>
<evidence type="ECO:0000313" key="2">
    <source>
        <dbReference type="EMBL" id="PRF25306.1"/>
    </source>
</evidence>
<comment type="caution">
    <text evidence="2">The sequence shown here is derived from an EMBL/GenBank/DDBJ whole genome shotgun (WGS) entry which is preliminary data.</text>
</comment>
<dbReference type="AlphaFoldDB" id="A0A8E2RXD3"/>
<proteinExistence type="predicted"/>
<dbReference type="Proteomes" id="UP000237686">
    <property type="component" value="Unassembled WGS sequence"/>
</dbReference>
<sequence length="90" mass="9697">MLRHGVSGKRDWCEESGCDDGAPSFGAYRMAARDGYGARHNGNPSRRARGAARNVRRIACGKPGSRSVARTTRRTTAATRRSGGMTKIVC</sequence>
<protein>
    <submittedName>
        <fullName evidence="2">Uncharacterized protein</fullName>
    </submittedName>
</protein>
<reference evidence="2 3" key="1">
    <citation type="submission" date="2018-03" db="EMBL/GenBank/DDBJ databases">
        <authorList>
            <person name="Nguyen K."/>
            <person name="Fouts D."/>
            <person name="Sutton G."/>
        </authorList>
    </citation>
    <scope>NUCLEOTIDE SEQUENCE [LARGE SCALE GENOMIC DNA]</scope>
    <source>
        <strain evidence="2 3">AU17135</strain>
    </source>
</reference>
<evidence type="ECO:0000313" key="3">
    <source>
        <dbReference type="Proteomes" id="UP000237686"/>
    </source>
</evidence>
<gene>
    <name evidence="2" type="ORF">C6P98_09125</name>
</gene>
<organism evidence="2 3">
    <name type="scientific">Burkholderia multivorans</name>
    <dbReference type="NCBI Taxonomy" id="87883"/>
    <lineage>
        <taxon>Bacteria</taxon>
        <taxon>Pseudomonadati</taxon>
        <taxon>Pseudomonadota</taxon>
        <taxon>Betaproteobacteria</taxon>
        <taxon>Burkholderiales</taxon>
        <taxon>Burkholderiaceae</taxon>
        <taxon>Burkholderia</taxon>
        <taxon>Burkholderia cepacia complex</taxon>
    </lineage>
</organism>